<dbReference type="InterPro" id="IPR016197">
    <property type="entry name" value="Chromo-like_dom_sf"/>
</dbReference>
<reference evidence="5 6" key="1">
    <citation type="journal article" date="2015" name="Sci. Rep.">
        <title>Chromosome-level genome map provides insights into diverse defense mechanisms in the medicinal fungus Ganoderma sinense.</title>
        <authorList>
            <person name="Zhu Y."/>
            <person name="Xu J."/>
            <person name="Sun C."/>
            <person name="Zhou S."/>
            <person name="Xu H."/>
            <person name="Nelson D.R."/>
            <person name="Qian J."/>
            <person name="Song J."/>
            <person name="Luo H."/>
            <person name="Xiang L."/>
            <person name="Li Y."/>
            <person name="Xu Z."/>
            <person name="Ji A."/>
            <person name="Wang L."/>
            <person name="Lu S."/>
            <person name="Hayward A."/>
            <person name="Sun W."/>
            <person name="Li X."/>
            <person name="Schwartz D.C."/>
            <person name="Wang Y."/>
            <person name="Chen S."/>
        </authorList>
    </citation>
    <scope>NUCLEOTIDE SEQUENCE [LARGE SCALE GENOMIC DNA]</scope>
    <source>
        <strain evidence="5 6">ZZ0214-1</strain>
    </source>
</reference>
<feature type="domain" description="Chromo" evidence="4">
    <location>
        <begin position="21"/>
        <end position="70"/>
    </location>
</feature>
<dbReference type="InterPro" id="IPR023780">
    <property type="entry name" value="Chromo_domain"/>
</dbReference>
<feature type="compositionally biased region" description="Acidic residues" evidence="3">
    <location>
        <begin position="110"/>
        <end position="119"/>
    </location>
</feature>
<feature type="compositionally biased region" description="Basic residues" evidence="3">
    <location>
        <begin position="143"/>
        <end position="165"/>
    </location>
</feature>
<dbReference type="PROSITE" id="PS00598">
    <property type="entry name" value="CHROMO_1"/>
    <property type="match status" value="1"/>
</dbReference>
<feature type="compositionally biased region" description="Low complexity" evidence="3">
    <location>
        <begin position="357"/>
        <end position="368"/>
    </location>
</feature>
<evidence type="ECO:0000313" key="5">
    <source>
        <dbReference type="EMBL" id="PIL29610.1"/>
    </source>
</evidence>
<feature type="region of interest" description="Disordered" evidence="3">
    <location>
        <begin position="189"/>
        <end position="417"/>
    </location>
</feature>
<dbReference type="SUPFAM" id="SSF54160">
    <property type="entry name" value="Chromo domain-like"/>
    <property type="match status" value="1"/>
</dbReference>
<dbReference type="InterPro" id="IPR023779">
    <property type="entry name" value="Chromodomain_CS"/>
</dbReference>
<dbReference type="GO" id="GO:0005634">
    <property type="term" value="C:nucleus"/>
    <property type="evidence" value="ECO:0007669"/>
    <property type="project" value="UniProtKB-SubCell"/>
</dbReference>
<dbReference type="InterPro" id="IPR000953">
    <property type="entry name" value="Chromo/chromo_shadow_dom"/>
</dbReference>
<evidence type="ECO:0000259" key="4">
    <source>
        <dbReference type="PROSITE" id="PS50013"/>
    </source>
</evidence>
<feature type="compositionally biased region" description="Polar residues" evidence="3">
    <location>
        <begin position="254"/>
        <end position="266"/>
    </location>
</feature>
<dbReference type="GO" id="GO:0006338">
    <property type="term" value="P:chromatin remodeling"/>
    <property type="evidence" value="ECO:0007669"/>
    <property type="project" value="UniProtKB-ARBA"/>
</dbReference>
<dbReference type="STRING" id="1077348.A0A2G8S752"/>
<sequence>MAKKKQPVIVEDDSDDEDTQFVVEVVKAAKVEDGEWKYLVKWANYSSSEDTWEPDENLEKCNRLLTDFWRDVGVDDDDYFEGEVVHARPSWIKKEKKMFAKLNNKKVEESSEDDSDDEPMPSLPPDKKKGKGKVAAPSINKNPKGKAVAKKPTTPKKRVKTTKVKHERLSVSIGSFTAGSLQIELYLQDDSDNVPLSSVRSKGKKRAKALVASSDDDEADKDAKPLSKAKKATIVIPPMGSAKRKPLDPDHSDSAGSLFSEKSVSSPEVALKSLPTPAAPATIPMKRPSIDVSTQRTAKRQIVEMPMQITGTAGNATKARLAQRIPQPPPTAGPSAPQKLDLSKMSFRKNSAATAGPSPAQSPVISSPVVPPLPRRSTSASDGQSPAPGGRRTPTFESHAPAGMVPAEPRRPALPLPRRTLSGLAQPLAVMAAKDPMAEADRFLTDIMPAAMASPMQEDALEMPPPPVPVRATQAKPLLPRIQKKWKWTGDLFIDVSRDRAERLCEIMLSEPTEPLPGGLRFNICLTGENIRLSAFHNLSFLHLFLLASARAQQFAKLTPAGDKDADAIKQLGAFMKSRSFFSFAHLYLDDSSVGLLLVFPAGHEISEKLLKVPPTLPSETPLQVALVPWELTTKEFRAVTWKSRSPTLERTLDPAFAASLEAAGRKVTTQRRFYQALHILGFPKSLYEFLFETQSPRPYCIWNEPAETTSTGAVGYETSLLKEILGACSLARDMGHKADVRIVFVHVGALETLHVLPALAMRRMKQSELRFMTYGTHPSVPRERWGIREIYVLGQYKLSGNATCGIVTFTPSAIIEGHWKAFRCIKEIAEHPIWDCYILPSVVAMIAKLTCQGQHPLRVYDEGNFVYEDLLKAIEQGTIALLHAPPVVRDPAPEGDASLLWTRWMLCLPSMNARQILEECLRIAAEQFANTSAADLPMAIEKEIARDMLRMQMQPVIMDKYRRFVVVKGKGQTQTNFREDKGGIEVTTISELDFKDDFSAASTDTASRK</sequence>
<evidence type="ECO:0000256" key="1">
    <source>
        <dbReference type="ARBA" id="ARBA00004123"/>
    </source>
</evidence>
<comment type="subcellular location">
    <subcellularLocation>
        <location evidence="1">Nucleus</location>
    </subcellularLocation>
</comment>
<dbReference type="Gene3D" id="2.40.50.40">
    <property type="match status" value="1"/>
</dbReference>
<dbReference type="Proteomes" id="UP000230002">
    <property type="component" value="Unassembled WGS sequence"/>
</dbReference>
<dbReference type="PANTHER" id="PTHR22812">
    <property type="entry name" value="CHROMOBOX PROTEIN"/>
    <property type="match status" value="1"/>
</dbReference>
<evidence type="ECO:0000256" key="3">
    <source>
        <dbReference type="SAM" id="MobiDB-lite"/>
    </source>
</evidence>
<keyword evidence="6" id="KW-1185">Reference proteome</keyword>
<protein>
    <recommendedName>
        <fullName evidence="4">Chromo domain-containing protein</fullName>
    </recommendedName>
</protein>
<accession>A0A2G8S752</accession>
<feature type="region of interest" description="Disordered" evidence="3">
    <location>
        <begin position="105"/>
        <end position="165"/>
    </location>
</feature>
<dbReference type="AlphaFoldDB" id="A0A2G8S752"/>
<gene>
    <name evidence="5" type="ORF">GSI_08247</name>
</gene>
<organism evidence="5 6">
    <name type="scientific">Ganoderma sinense ZZ0214-1</name>
    <dbReference type="NCBI Taxonomy" id="1077348"/>
    <lineage>
        <taxon>Eukaryota</taxon>
        <taxon>Fungi</taxon>
        <taxon>Dikarya</taxon>
        <taxon>Basidiomycota</taxon>
        <taxon>Agaricomycotina</taxon>
        <taxon>Agaricomycetes</taxon>
        <taxon>Polyporales</taxon>
        <taxon>Polyporaceae</taxon>
        <taxon>Ganoderma</taxon>
    </lineage>
</organism>
<keyword evidence="2" id="KW-0539">Nucleus</keyword>
<evidence type="ECO:0000256" key="2">
    <source>
        <dbReference type="ARBA" id="ARBA00023242"/>
    </source>
</evidence>
<comment type="caution">
    <text evidence="5">The sequence shown here is derived from an EMBL/GenBank/DDBJ whole genome shotgun (WGS) entry which is preliminary data.</text>
</comment>
<dbReference type="Pfam" id="PF00385">
    <property type="entry name" value="Chromo"/>
    <property type="match status" value="1"/>
</dbReference>
<name>A0A2G8S752_9APHY</name>
<proteinExistence type="predicted"/>
<dbReference type="CDD" id="cd18968">
    <property type="entry name" value="chromodomain"/>
    <property type="match status" value="1"/>
</dbReference>
<dbReference type="OrthoDB" id="433924at2759"/>
<evidence type="ECO:0000313" key="6">
    <source>
        <dbReference type="Proteomes" id="UP000230002"/>
    </source>
</evidence>
<dbReference type="SMART" id="SM00298">
    <property type="entry name" value="CHROMO"/>
    <property type="match status" value="1"/>
</dbReference>
<dbReference type="EMBL" id="AYKW01000020">
    <property type="protein sequence ID" value="PIL29610.1"/>
    <property type="molecule type" value="Genomic_DNA"/>
</dbReference>
<dbReference type="PROSITE" id="PS50013">
    <property type="entry name" value="CHROMO_2"/>
    <property type="match status" value="1"/>
</dbReference>
<dbReference type="InterPro" id="IPR051219">
    <property type="entry name" value="Heterochromatin_chromo-domain"/>
</dbReference>